<dbReference type="RefSeq" id="WP_220333808.1">
    <property type="nucleotide sequence ID" value="NZ_JAEUAK010000003.1"/>
</dbReference>
<comment type="caution">
    <text evidence="6">The sequence shown here is derived from an EMBL/GenBank/DDBJ whole genome shotgun (WGS) entry which is preliminary data.</text>
</comment>
<gene>
    <name evidence="6" type="ORF">JNB85_07955</name>
</gene>
<dbReference type="CDD" id="cd00038">
    <property type="entry name" value="CAP_ED"/>
    <property type="match status" value="1"/>
</dbReference>
<dbReference type="InterPro" id="IPR036388">
    <property type="entry name" value="WH-like_DNA-bd_sf"/>
</dbReference>
<evidence type="ECO:0000256" key="1">
    <source>
        <dbReference type="ARBA" id="ARBA00023015"/>
    </source>
</evidence>
<dbReference type="SMART" id="SM00100">
    <property type="entry name" value="cNMP"/>
    <property type="match status" value="1"/>
</dbReference>
<keyword evidence="2" id="KW-0238">DNA-binding</keyword>
<dbReference type="InterPro" id="IPR012318">
    <property type="entry name" value="HTH_CRP"/>
</dbReference>
<dbReference type="Proteomes" id="UP000717752">
    <property type="component" value="Unassembled WGS sequence"/>
</dbReference>
<organism evidence="6 7">
    <name type="scientific">Rhizobium mesosinicum</name>
    <dbReference type="NCBI Taxonomy" id="335017"/>
    <lineage>
        <taxon>Bacteria</taxon>
        <taxon>Pseudomonadati</taxon>
        <taxon>Pseudomonadota</taxon>
        <taxon>Alphaproteobacteria</taxon>
        <taxon>Hyphomicrobiales</taxon>
        <taxon>Rhizobiaceae</taxon>
        <taxon>Rhizobium/Agrobacterium group</taxon>
        <taxon>Rhizobium</taxon>
    </lineage>
</organism>
<proteinExistence type="predicted"/>
<dbReference type="InterPro" id="IPR050397">
    <property type="entry name" value="Env_Response_Regulators"/>
</dbReference>
<evidence type="ECO:0000259" key="4">
    <source>
        <dbReference type="PROSITE" id="PS50042"/>
    </source>
</evidence>
<name>A0ABS7GQX5_9HYPH</name>
<dbReference type="InterPro" id="IPR000595">
    <property type="entry name" value="cNMP-bd_dom"/>
</dbReference>
<reference evidence="6 7" key="1">
    <citation type="journal article" date="2021" name="MBio">
        <title>Poor Competitiveness of Bradyrhizobium in Pigeon Pea Root Colonization in Indian Soils.</title>
        <authorList>
            <person name="Chalasani D."/>
            <person name="Basu A."/>
            <person name="Pullabhotla S.V.S.R.N."/>
            <person name="Jorrin B."/>
            <person name="Neal A.L."/>
            <person name="Poole P.S."/>
            <person name="Podile A.R."/>
            <person name="Tkacz A."/>
        </authorList>
    </citation>
    <scope>NUCLEOTIDE SEQUENCE [LARGE SCALE GENOMIC DNA]</scope>
    <source>
        <strain evidence="6 7">HU56</strain>
    </source>
</reference>
<sequence length="250" mass="27872">MLQSANLHYDKQINDAVLLGSEPNSIQELFRKQPVERLVAGQSLFFEGDAAKHLFEVVEGTLRIFKIISDGRRVITGFLHAGDIVGVSLKDRYLYSAEAITNTKVRRFSRKAFDNEVAGSPQLRPEVFARLCDEMAAAQDQMVLLSCKSAEERICTFLLRELLRAASDGEVDFVIELPMTRLDIADYLGLTIETVSRSITKLTSKGVLAPVGRHSLRVVKRSALVQLSGGDDELARDGWKLAGCERRPRH</sequence>
<dbReference type="PANTHER" id="PTHR24567">
    <property type="entry name" value="CRP FAMILY TRANSCRIPTIONAL REGULATORY PROTEIN"/>
    <property type="match status" value="1"/>
</dbReference>
<dbReference type="Gene3D" id="1.10.10.10">
    <property type="entry name" value="Winged helix-like DNA-binding domain superfamily/Winged helix DNA-binding domain"/>
    <property type="match status" value="1"/>
</dbReference>
<dbReference type="SMART" id="SM00419">
    <property type="entry name" value="HTH_CRP"/>
    <property type="match status" value="1"/>
</dbReference>
<dbReference type="PROSITE" id="PS00042">
    <property type="entry name" value="HTH_CRP_1"/>
    <property type="match status" value="1"/>
</dbReference>
<evidence type="ECO:0000256" key="2">
    <source>
        <dbReference type="ARBA" id="ARBA00023125"/>
    </source>
</evidence>
<feature type="domain" description="HTH crp-type" evidence="5">
    <location>
        <begin position="148"/>
        <end position="222"/>
    </location>
</feature>
<evidence type="ECO:0000313" key="6">
    <source>
        <dbReference type="EMBL" id="MBW9052349.1"/>
    </source>
</evidence>
<evidence type="ECO:0000256" key="3">
    <source>
        <dbReference type="ARBA" id="ARBA00023163"/>
    </source>
</evidence>
<protein>
    <submittedName>
        <fullName evidence="6">Helix-turn-helix domain-containing protein</fullName>
    </submittedName>
</protein>
<dbReference type="Gene3D" id="2.60.120.10">
    <property type="entry name" value="Jelly Rolls"/>
    <property type="match status" value="1"/>
</dbReference>
<keyword evidence="3" id="KW-0804">Transcription</keyword>
<dbReference type="InterPro" id="IPR036390">
    <property type="entry name" value="WH_DNA-bd_sf"/>
</dbReference>
<dbReference type="PROSITE" id="PS50042">
    <property type="entry name" value="CNMP_BINDING_3"/>
    <property type="match status" value="1"/>
</dbReference>
<dbReference type="SUPFAM" id="SSF46785">
    <property type="entry name" value="Winged helix' DNA-binding domain"/>
    <property type="match status" value="1"/>
</dbReference>
<dbReference type="Pfam" id="PF13545">
    <property type="entry name" value="HTH_Crp_2"/>
    <property type="match status" value="1"/>
</dbReference>
<dbReference type="InterPro" id="IPR018335">
    <property type="entry name" value="Tscrpt_reg_HTH_Crp-type_CS"/>
</dbReference>
<accession>A0ABS7GQX5</accession>
<dbReference type="PROSITE" id="PS51063">
    <property type="entry name" value="HTH_CRP_2"/>
    <property type="match status" value="1"/>
</dbReference>
<dbReference type="EMBL" id="JAEUAK010000003">
    <property type="protein sequence ID" value="MBW9052349.1"/>
    <property type="molecule type" value="Genomic_DNA"/>
</dbReference>
<dbReference type="CDD" id="cd00092">
    <property type="entry name" value="HTH_CRP"/>
    <property type="match status" value="1"/>
</dbReference>
<dbReference type="Pfam" id="PF00027">
    <property type="entry name" value="cNMP_binding"/>
    <property type="match status" value="1"/>
</dbReference>
<dbReference type="InterPro" id="IPR018490">
    <property type="entry name" value="cNMP-bd_dom_sf"/>
</dbReference>
<dbReference type="PANTHER" id="PTHR24567:SF75">
    <property type="entry name" value="FUMARATE AND NITRATE REDUCTION REGULATORY PROTEIN"/>
    <property type="match status" value="1"/>
</dbReference>
<keyword evidence="7" id="KW-1185">Reference proteome</keyword>
<dbReference type="SUPFAM" id="SSF51206">
    <property type="entry name" value="cAMP-binding domain-like"/>
    <property type="match status" value="1"/>
</dbReference>
<evidence type="ECO:0000313" key="7">
    <source>
        <dbReference type="Proteomes" id="UP000717752"/>
    </source>
</evidence>
<keyword evidence="1" id="KW-0805">Transcription regulation</keyword>
<feature type="domain" description="Cyclic nucleotide-binding" evidence="4">
    <location>
        <begin position="17"/>
        <end position="86"/>
    </location>
</feature>
<dbReference type="PRINTS" id="PR00034">
    <property type="entry name" value="HTHCRP"/>
</dbReference>
<evidence type="ECO:0000259" key="5">
    <source>
        <dbReference type="PROSITE" id="PS51063"/>
    </source>
</evidence>
<dbReference type="InterPro" id="IPR014710">
    <property type="entry name" value="RmlC-like_jellyroll"/>
</dbReference>